<protein>
    <recommendedName>
        <fullName evidence="4">Rifin</fullName>
    </recommendedName>
</protein>
<keyword evidence="1" id="KW-1133">Transmembrane helix</keyword>
<evidence type="ECO:0000313" key="3">
    <source>
        <dbReference type="Proteomes" id="UP000019103"/>
    </source>
</evidence>
<evidence type="ECO:0000313" key="2">
    <source>
        <dbReference type="EMBL" id="ETW55303.1"/>
    </source>
</evidence>
<dbReference type="InterPro" id="IPR006373">
    <property type="entry name" value="VSA_Rifin"/>
</dbReference>
<name>W4IZ43_PLAFP</name>
<reference evidence="2 3" key="1">
    <citation type="submission" date="2013-02" db="EMBL/GenBank/DDBJ databases">
        <title>The Genome Annotation of Plasmodium falciparum Palo Alto/Uganda.</title>
        <authorList>
            <consortium name="The Broad Institute Genome Sequencing Platform"/>
            <consortium name="The Broad Institute Genome Sequencing Center for Infectious Disease"/>
            <person name="Neafsey D."/>
            <person name="Hoffman S."/>
            <person name="Volkman S."/>
            <person name="Rosenthal P."/>
            <person name="Walker B."/>
            <person name="Young S.K."/>
            <person name="Zeng Q."/>
            <person name="Gargeya S."/>
            <person name="Fitzgerald M."/>
            <person name="Haas B."/>
            <person name="Abouelleil A."/>
            <person name="Allen A.W."/>
            <person name="Alvarado L."/>
            <person name="Arachchi H.M."/>
            <person name="Berlin A.M."/>
            <person name="Chapman S.B."/>
            <person name="Gainer-Dewar J."/>
            <person name="Goldberg J."/>
            <person name="Griggs A."/>
            <person name="Gujja S."/>
            <person name="Hansen M."/>
            <person name="Howarth C."/>
            <person name="Imamovic A."/>
            <person name="Ireland A."/>
            <person name="Larimer J."/>
            <person name="McCowan C."/>
            <person name="Murphy C."/>
            <person name="Pearson M."/>
            <person name="Poon T.W."/>
            <person name="Priest M."/>
            <person name="Roberts A."/>
            <person name="Saif S."/>
            <person name="Shea T."/>
            <person name="Sisk P."/>
            <person name="Sykes S."/>
            <person name="Wortman J."/>
            <person name="Nusbaum C."/>
            <person name="Birren B."/>
        </authorList>
    </citation>
    <scope>NUCLEOTIDE SEQUENCE [LARGE SCALE GENOMIC DNA]</scope>
    <source>
        <strain evidence="2 3">Palo Alto/Uganda</strain>
    </source>
</reference>
<dbReference type="Pfam" id="PF02009">
    <property type="entry name" value="RIFIN"/>
    <property type="match status" value="1"/>
</dbReference>
<dbReference type="NCBIfam" id="TIGR01477">
    <property type="entry name" value="RIFIN"/>
    <property type="match status" value="1"/>
</dbReference>
<dbReference type="AlphaFoldDB" id="W4IZ43"/>
<organism evidence="2 3">
    <name type="scientific">Plasmodium falciparum (isolate Palo Alto / Uganda)</name>
    <dbReference type="NCBI Taxonomy" id="57270"/>
    <lineage>
        <taxon>Eukaryota</taxon>
        <taxon>Sar</taxon>
        <taxon>Alveolata</taxon>
        <taxon>Apicomplexa</taxon>
        <taxon>Aconoidasida</taxon>
        <taxon>Haemosporida</taxon>
        <taxon>Plasmodiidae</taxon>
        <taxon>Plasmodium</taxon>
        <taxon>Plasmodium (Laverania)</taxon>
    </lineage>
</organism>
<feature type="transmembrane region" description="Helical" evidence="1">
    <location>
        <begin position="214"/>
        <end position="236"/>
    </location>
</feature>
<keyword evidence="1" id="KW-0812">Transmembrane</keyword>
<keyword evidence="1" id="KW-0472">Membrane</keyword>
<reference evidence="2 3" key="2">
    <citation type="submission" date="2013-02" db="EMBL/GenBank/DDBJ databases">
        <title>The Genome Sequence of Plasmodium falciparum Palo Alto/Uganda.</title>
        <authorList>
            <consortium name="The Broad Institute Genome Sequencing Platform"/>
            <consortium name="The Broad Institute Genome Sequencing Center for Infectious Disease"/>
            <person name="Neafsey D."/>
            <person name="Cheeseman I."/>
            <person name="Volkman S."/>
            <person name="Adams J."/>
            <person name="Walker B."/>
            <person name="Young S.K."/>
            <person name="Zeng Q."/>
            <person name="Gargeya S."/>
            <person name="Fitzgerald M."/>
            <person name="Haas B."/>
            <person name="Abouelleil A."/>
            <person name="Alvarado L."/>
            <person name="Arachchi H.M."/>
            <person name="Berlin A.M."/>
            <person name="Chapman S.B."/>
            <person name="Dewar J."/>
            <person name="Goldberg J."/>
            <person name="Griggs A."/>
            <person name="Gujja S."/>
            <person name="Hansen M."/>
            <person name="Howarth C."/>
            <person name="Imamovic A."/>
            <person name="Larimer J."/>
            <person name="McCowan C."/>
            <person name="Murphy C."/>
            <person name="Neiman D."/>
            <person name="Pearson M."/>
            <person name="Priest M."/>
            <person name="Roberts A."/>
            <person name="Saif S."/>
            <person name="Shea T."/>
            <person name="Sisk P."/>
            <person name="Sykes S."/>
            <person name="Wortman J."/>
            <person name="Nusbaum C."/>
            <person name="Birren B."/>
        </authorList>
    </citation>
    <scope>NUCLEOTIDE SEQUENCE [LARGE SCALE GENOMIC DNA]</scope>
    <source>
        <strain evidence="2 3">Palo Alto/Uganda</strain>
    </source>
</reference>
<evidence type="ECO:0000256" key="1">
    <source>
        <dbReference type="SAM" id="Phobius"/>
    </source>
</evidence>
<dbReference type="Proteomes" id="UP000019103">
    <property type="component" value="Unassembled WGS sequence"/>
</dbReference>
<gene>
    <name evidence="2" type="ORF">PFUGPA_02692</name>
</gene>
<accession>W4IZ43</accession>
<dbReference type="EMBL" id="KI927368">
    <property type="protein sequence ID" value="ETW55303.1"/>
    <property type="molecule type" value="Genomic_DNA"/>
</dbReference>
<proteinExistence type="predicted"/>
<evidence type="ECO:0008006" key="4">
    <source>
        <dbReference type="Google" id="ProtNLM"/>
    </source>
</evidence>
<sequence length="256" mass="28222">MKEIMHDFDRQTSQRFEEYNERMNKNRQKCKEQCEKDIQQIIVKDKVQKSLAVKVEKGCLMCACGLGGVAASVGLFGGLGTYGWKIAATTAAYETAKQAGVEAGIQAAIEKIKGTLSFQGLWNVEWLNFINGSNYKTVNGLFEAFTAAIKSTGENCPAHGTSMDRVCNAITTDSDTWIGRVAQAGKQAAALKTESVQATKVAAVEASSVNMYSAIGYSVIAILIIVLVMIILYLILRYRRKKKMNKKLHYTKLLKQ</sequence>